<dbReference type="PRINTS" id="PR00111">
    <property type="entry name" value="ABHYDROLASE"/>
</dbReference>
<dbReference type="SUPFAM" id="SSF53474">
    <property type="entry name" value="alpha/beta-Hydrolases"/>
    <property type="match status" value="1"/>
</dbReference>
<feature type="domain" description="AB hydrolase-1" evidence="3">
    <location>
        <begin position="36"/>
        <end position="289"/>
    </location>
</feature>
<dbReference type="Pfam" id="PF00561">
    <property type="entry name" value="Abhydrolase_1"/>
    <property type="match status" value="1"/>
</dbReference>
<reference evidence="4 5" key="1">
    <citation type="submission" date="2007-06" db="EMBL/GenBank/DDBJ databases">
        <authorList>
            <person name="Shimkets L."/>
            <person name="Ferriera S."/>
            <person name="Johnson J."/>
            <person name="Kravitz S."/>
            <person name="Beeson K."/>
            <person name="Sutton G."/>
            <person name="Rogers Y.-H."/>
            <person name="Friedman R."/>
            <person name="Frazier M."/>
            <person name="Venter J.C."/>
        </authorList>
    </citation>
    <scope>NUCLEOTIDE SEQUENCE [LARGE SCALE GENOMIC DNA]</scope>
    <source>
        <strain evidence="4 5">SIR-1</strain>
    </source>
</reference>
<organism evidence="4 5">
    <name type="scientific">Plesiocystis pacifica SIR-1</name>
    <dbReference type="NCBI Taxonomy" id="391625"/>
    <lineage>
        <taxon>Bacteria</taxon>
        <taxon>Pseudomonadati</taxon>
        <taxon>Myxococcota</taxon>
        <taxon>Polyangia</taxon>
        <taxon>Nannocystales</taxon>
        <taxon>Nannocystaceae</taxon>
        <taxon>Plesiocystis</taxon>
    </lineage>
</organism>
<dbReference type="InterPro" id="IPR050266">
    <property type="entry name" value="AB_hydrolase_sf"/>
</dbReference>
<name>A6G618_9BACT</name>
<dbReference type="GO" id="GO:0016020">
    <property type="term" value="C:membrane"/>
    <property type="evidence" value="ECO:0007669"/>
    <property type="project" value="TreeGrafter"/>
</dbReference>
<evidence type="ECO:0000259" key="3">
    <source>
        <dbReference type="Pfam" id="PF00561"/>
    </source>
</evidence>
<dbReference type="OrthoDB" id="9804723at2"/>
<evidence type="ECO:0000256" key="2">
    <source>
        <dbReference type="ARBA" id="ARBA00022801"/>
    </source>
</evidence>
<dbReference type="InterPro" id="IPR000073">
    <property type="entry name" value="AB_hydrolase_1"/>
</dbReference>
<comment type="similarity">
    <text evidence="1">Belongs to the AB hydrolase superfamily.</text>
</comment>
<accession>A6G618</accession>
<evidence type="ECO:0000256" key="1">
    <source>
        <dbReference type="ARBA" id="ARBA00008645"/>
    </source>
</evidence>
<dbReference type="PANTHER" id="PTHR43798:SF14">
    <property type="entry name" value="SERINE HYDROLASE-LIKE PROTEIN DDB_G0286239"/>
    <property type="match status" value="1"/>
</dbReference>
<comment type="caution">
    <text evidence="4">The sequence shown here is derived from an EMBL/GenBank/DDBJ whole genome shotgun (WGS) entry which is preliminary data.</text>
</comment>
<sequence>MTATLPQAEELELPVPWLLGEGRVRARAWGRPGARPILSMHGWLDNAASFDGLAPRLCAAMDLRIVALDLPGHGLSDRKLGHYHFIDWPADALAAADALGWPSFTLMSHSMGAGISTLIAGAVPKRVDQLILLDGLGPLGDEAKLAPKRLARSLRVEARKREVREARAAAGEHSAYPSLDAAIERLLAATKLTPASARTLAERGLVETEHGWEWRADPALRIDSRMRLTEESVLTFLAAIRCPVLLVRANTGWPHDPKMVEARIATLQSRDAPCEVVNLDGNHHVHLDDPESVAAVVLPFLRSWQRTDA</sequence>
<dbReference type="GO" id="GO:0016787">
    <property type="term" value="F:hydrolase activity"/>
    <property type="evidence" value="ECO:0007669"/>
    <property type="project" value="UniProtKB-KW"/>
</dbReference>
<dbReference type="STRING" id="391625.PPSIR1_29253"/>
<dbReference type="InterPro" id="IPR029058">
    <property type="entry name" value="AB_hydrolase_fold"/>
</dbReference>
<dbReference type="PANTHER" id="PTHR43798">
    <property type="entry name" value="MONOACYLGLYCEROL LIPASE"/>
    <property type="match status" value="1"/>
</dbReference>
<keyword evidence="2 4" id="KW-0378">Hydrolase</keyword>
<proteinExistence type="inferred from homology"/>
<dbReference type="eggNOG" id="COG2267">
    <property type="taxonomic scope" value="Bacteria"/>
</dbReference>
<evidence type="ECO:0000313" key="5">
    <source>
        <dbReference type="Proteomes" id="UP000005801"/>
    </source>
</evidence>
<dbReference type="EMBL" id="ABCS01000028">
    <property type="protein sequence ID" value="EDM78620.1"/>
    <property type="molecule type" value="Genomic_DNA"/>
</dbReference>
<keyword evidence="5" id="KW-1185">Reference proteome</keyword>
<protein>
    <submittedName>
        <fullName evidence="4">Putative hydrolase</fullName>
    </submittedName>
</protein>
<dbReference type="Proteomes" id="UP000005801">
    <property type="component" value="Unassembled WGS sequence"/>
</dbReference>
<gene>
    <name evidence="4" type="ORF">PPSIR1_29253</name>
</gene>
<dbReference type="AlphaFoldDB" id="A6G618"/>
<evidence type="ECO:0000313" key="4">
    <source>
        <dbReference type="EMBL" id="EDM78620.1"/>
    </source>
</evidence>
<dbReference type="RefSeq" id="WP_006972167.1">
    <property type="nucleotide sequence ID" value="NZ_ABCS01000028.1"/>
</dbReference>
<dbReference type="Gene3D" id="3.40.50.1820">
    <property type="entry name" value="alpha/beta hydrolase"/>
    <property type="match status" value="1"/>
</dbReference>